<protein>
    <submittedName>
        <fullName evidence="1">Uncharacterized protein</fullName>
    </submittedName>
</protein>
<dbReference type="Gramene" id="A05p00610.2_BraZ1">
    <property type="protein sequence ID" value="A05p00610.2_BraZ1.CDS.1"/>
    <property type="gene ID" value="A05g00610.2_BraZ1"/>
</dbReference>
<reference evidence="1 2" key="1">
    <citation type="submission" date="2021-07" db="EMBL/GenBank/DDBJ databases">
        <authorList>
            <consortium name="Genoscope - CEA"/>
            <person name="William W."/>
        </authorList>
    </citation>
    <scope>NUCLEOTIDE SEQUENCE [LARGE SCALE GENOMIC DNA]</scope>
</reference>
<gene>
    <name evidence="1" type="ORF">BRAPAZ1V2_A05P00610.2</name>
</gene>
<sequence length="46" mass="5544">VRESNSYAHVVILSCCWIRFTHKLVICLFKYSFVDLCSESYICFRY</sequence>
<proteinExistence type="predicted"/>
<evidence type="ECO:0000313" key="2">
    <source>
        <dbReference type="Proteomes" id="UP000694005"/>
    </source>
</evidence>
<organism evidence="1 2">
    <name type="scientific">Brassica campestris</name>
    <name type="common">Field mustard</name>
    <dbReference type="NCBI Taxonomy" id="3711"/>
    <lineage>
        <taxon>Eukaryota</taxon>
        <taxon>Viridiplantae</taxon>
        <taxon>Streptophyta</taxon>
        <taxon>Embryophyta</taxon>
        <taxon>Tracheophyta</taxon>
        <taxon>Spermatophyta</taxon>
        <taxon>Magnoliopsida</taxon>
        <taxon>eudicotyledons</taxon>
        <taxon>Gunneridae</taxon>
        <taxon>Pentapetalae</taxon>
        <taxon>rosids</taxon>
        <taxon>malvids</taxon>
        <taxon>Brassicales</taxon>
        <taxon>Brassicaceae</taxon>
        <taxon>Brassiceae</taxon>
        <taxon>Brassica</taxon>
    </lineage>
</organism>
<feature type="non-terminal residue" evidence="1">
    <location>
        <position position="1"/>
    </location>
</feature>
<dbReference type="EMBL" id="LS974621">
    <property type="protein sequence ID" value="CAG7873540.1"/>
    <property type="molecule type" value="Genomic_DNA"/>
</dbReference>
<name>A0A8D9G8U2_BRACM</name>
<dbReference type="AlphaFoldDB" id="A0A8D9G8U2"/>
<evidence type="ECO:0000313" key="1">
    <source>
        <dbReference type="EMBL" id="CAG7873540.1"/>
    </source>
</evidence>
<dbReference type="Proteomes" id="UP000694005">
    <property type="component" value="Chromosome A05"/>
</dbReference>
<accession>A0A8D9G8U2</accession>